<accession>R0K5F4</accession>
<sequence>MLKCMLRNHSCSSCHWKVQEVQLMGCFTGSSEAKVQSPHVLWLLYANLTFATQFSSQSETTATENHTRRRTSILRALRLERQPTYATGTRSAYGILLPDGRFEDQRTNTSRTTALAGGIAVLNRIHIIKRQYTKQIHISNSYDHLLKSTVDLAKSKILLNRFT</sequence>
<name>R0K5F4_ANAPL</name>
<organism evidence="1 2">
    <name type="scientific">Anas platyrhynchos</name>
    <name type="common">Mallard</name>
    <name type="synonym">Anas boschas</name>
    <dbReference type="NCBI Taxonomy" id="8839"/>
    <lineage>
        <taxon>Eukaryota</taxon>
        <taxon>Metazoa</taxon>
        <taxon>Chordata</taxon>
        <taxon>Craniata</taxon>
        <taxon>Vertebrata</taxon>
        <taxon>Euteleostomi</taxon>
        <taxon>Archelosauria</taxon>
        <taxon>Archosauria</taxon>
        <taxon>Dinosauria</taxon>
        <taxon>Saurischia</taxon>
        <taxon>Theropoda</taxon>
        <taxon>Coelurosauria</taxon>
        <taxon>Aves</taxon>
        <taxon>Neognathae</taxon>
        <taxon>Galloanserae</taxon>
        <taxon>Anseriformes</taxon>
        <taxon>Anatidae</taxon>
        <taxon>Anatinae</taxon>
        <taxon>Anas</taxon>
    </lineage>
</organism>
<evidence type="ECO:0000313" key="2">
    <source>
        <dbReference type="Proteomes" id="UP000296049"/>
    </source>
</evidence>
<gene>
    <name evidence="1" type="ORF">Anapl_03324</name>
</gene>
<evidence type="ECO:0000313" key="1">
    <source>
        <dbReference type="EMBL" id="EOB04967.1"/>
    </source>
</evidence>
<dbReference type="EMBL" id="KB742733">
    <property type="protein sequence ID" value="EOB04967.1"/>
    <property type="molecule type" value="Genomic_DNA"/>
</dbReference>
<keyword evidence="2" id="KW-1185">Reference proteome</keyword>
<proteinExistence type="predicted"/>
<protein>
    <submittedName>
        <fullName evidence="1">Uncharacterized protein</fullName>
    </submittedName>
</protein>
<dbReference type="AlphaFoldDB" id="R0K5F4"/>
<dbReference type="Proteomes" id="UP000296049">
    <property type="component" value="Unassembled WGS sequence"/>
</dbReference>
<reference evidence="2" key="1">
    <citation type="journal article" date="2013" name="Nat. Genet.">
        <title>The duck genome and transcriptome provide insight into an avian influenza virus reservoir species.</title>
        <authorList>
            <person name="Huang Y."/>
            <person name="Li Y."/>
            <person name="Burt D.W."/>
            <person name="Chen H."/>
            <person name="Zhang Y."/>
            <person name="Qian W."/>
            <person name="Kim H."/>
            <person name="Gan S."/>
            <person name="Zhao Y."/>
            <person name="Li J."/>
            <person name="Yi K."/>
            <person name="Feng H."/>
            <person name="Zhu P."/>
            <person name="Li B."/>
            <person name="Liu Q."/>
            <person name="Fairley S."/>
            <person name="Magor K.E."/>
            <person name="Du Z."/>
            <person name="Hu X."/>
            <person name="Goodman L."/>
            <person name="Tafer H."/>
            <person name="Vignal A."/>
            <person name="Lee T."/>
            <person name="Kim K.W."/>
            <person name="Sheng Z."/>
            <person name="An Y."/>
            <person name="Searle S."/>
            <person name="Herrero J."/>
            <person name="Groenen M.A."/>
            <person name="Crooijmans R.P."/>
            <person name="Faraut T."/>
            <person name="Cai Q."/>
            <person name="Webster R.G."/>
            <person name="Aldridge J.R."/>
            <person name="Warren W.C."/>
            <person name="Bartschat S."/>
            <person name="Kehr S."/>
            <person name="Marz M."/>
            <person name="Stadler P.F."/>
            <person name="Smith J."/>
            <person name="Kraus R.H."/>
            <person name="Zhao Y."/>
            <person name="Ren L."/>
            <person name="Fei J."/>
            <person name="Morisson M."/>
            <person name="Kaiser P."/>
            <person name="Griffin D.K."/>
            <person name="Rao M."/>
            <person name="Pitel F."/>
            <person name="Wang J."/>
            <person name="Li N."/>
        </authorList>
    </citation>
    <scope>NUCLEOTIDE SEQUENCE [LARGE SCALE GENOMIC DNA]</scope>
</reference>